<dbReference type="PRINTS" id="PR00171">
    <property type="entry name" value="SUGRTRNSPORT"/>
</dbReference>
<dbReference type="InterPro" id="IPR001764">
    <property type="entry name" value="Glyco_hydro_3_N"/>
</dbReference>
<dbReference type="Gene3D" id="1.20.1250.20">
    <property type="entry name" value="MFS general substrate transporter like domains"/>
    <property type="match status" value="1"/>
</dbReference>
<comment type="similarity">
    <text evidence="5">Belongs to the major facilitator superfamily. Sugar transporter (TC 2.A.1.1) family.</text>
</comment>
<dbReference type="InterPro" id="IPR002772">
    <property type="entry name" value="Glyco_hydro_3_C"/>
</dbReference>
<dbReference type="InterPro" id="IPR036259">
    <property type="entry name" value="MFS_trans_sf"/>
</dbReference>
<dbReference type="InterPro" id="IPR017853">
    <property type="entry name" value="GH"/>
</dbReference>
<comment type="subcellular location">
    <subcellularLocation>
        <location evidence="2">Membrane</location>
        <topology evidence="2">Multi-pass membrane protein</topology>
    </subcellularLocation>
</comment>
<evidence type="ECO:0000256" key="3">
    <source>
        <dbReference type="ARBA" id="ARBA00004987"/>
    </source>
</evidence>
<evidence type="ECO:0000256" key="8">
    <source>
        <dbReference type="ARBA" id="ARBA00022692"/>
    </source>
</evidence>
<keyword evidence="7" id="KW-0813">Transport</keyword>
<dbReference type="Pfam" id="PF01915">
    <property type="entry name" value="Glyco_hydro_3_C"/>
    <property type="match status" value="1"/>
</dbReference>
<dbReference type="Gene3D" id="3.20.20.300">
    <property type="entry name" value="Glycoside hydrolase, family 3, N-terminal domain"/>
    <property type="match status" value="2"/>
</dbReference>
<keyword evidence="13" id="KW-0325">Glycoprotein</keyword>
<keyword evidence="9" id="KW-0378">Hydrolase</keyword>
<feature type="transmembrane region" description="Helical" evidence="17">
    <location>
        <begin position="99"/>
        <end position="126"/>
    </location>
</feature>
<dbReference type="Pfam" id="PF14310">
    <property type="entry name" value="Fn3-like"/>
    <property type="match status" value="1"/>
</dbReference>
<sequence>MGKIYTIGLATFAATGSFLFGYDSGIFKKLTTIKYETDIIGVMTDVIASHHFLKFFNTTKTSTIIGAINSTFSRGAVIGALMAGLTIDRFGRRRTIQMGALLATIGDILQCAAQNLVMILVGRIIAGWAVGVLRLSQQMIGVCFIVSTWIGYGSLHAPDTNSLQWRFPLAFQALPAFMLFAGMFWLPESPRHLIEKDHDDKALSILKRLHYDGTNMEWIQTEFTEIRTTINTERAITAPGWTIMFKVPQWRTRLLQGTLVQVFSQMTGINVEEGFTEDPYLSGELSYATVVGLESRNVSATVKHFIGYSNPEQGLNTGPVHGGERELRTTYDGIPSVSDAYTLTDILRGELDYKYWVVSDAGATDRVCTYFKLCQGNPIDSDAVTLEVLPAGTDVEMGGGSFNFKQIPSLVEDGRLDIKIVDQAVSRLLRAKFEMGCLRTHSPLFRNINRESIVLLENHNNTLPLKKTSKVAVIGPMAHGFVNYGDYVIGGSQSRGVTPLDGIRAAVGDSASVTYAQGCERWSSDQSGFPQAIQAAKEADVAVVAVGTWSRDQDELWAGVNATDRHAATVDKTNSTIKDTLTASVDVTNTSPVDGTEVVQLYIVDTIASVDVPNRRLKGFKKLRIKAGETASIKLPVSIQEIGLWNRKMKYVVEPGEFTVLIGKSSTDIIGNATFYVS</sequence>
<comment type="pathway">
    <text evidence="3">Glycan metabolism; cellulose degradation.</text>
</comment>
<evidence type="ECO:0000256" key="15">
    <source>
        <dbReference type="ARBA" id="ARBA00023295"/>
    </source>
</evidence>
<name>A0A135LNB5_PENPA</name>
<evidence type="ECO:0000256" key="17">
    <source>
        <dbReference type="SAM" id="Phobius"/>
    </source>
</evidence>
<evidence type="ECO:0000256" key="12">
    <source>
        <dbReference type="ARBA" id="ARBA00023136"/>
    </source>
</evidence>
<dbReference type="PANTHER" id="PTHR48022:SF80">
    <property type="entry name" value="SUGAR TRANSPORTER, PUTATIVE (AFU_ORTHOLOGUE AFUA_3G12170)-RELATED"/>
    <property type="match status" value="1"/>
</dbReference>
<dbReference type="GeneID" id="63709961"/>
<evidence type="ECO:0000256" key="5">
    <source>
        <dbReference type="ARBA" id="ARBA00010992"/>
    </source>
</evidence>
<keyword evidence="12 17" id="KW-0472">Membrane</keyword>
<dbReference type="OrthoDB" id="6612291at2759"/>
<dbReference type="EC" id="3.2.1.21" evidence="6"/>
<dbReference type="InterPro" id="IPR026891">
    <property type="entry name" value="Fn3-like"/>
</dbReference>
<dbReference type="Proteomes" id="UP000070168">
    <property type="component" value="Unassembled WGS sequence"/>
</dbReference>
<keyword evidence="11" id="KW-0136">Cellulose degradation</keyword>
<evidence type="ECO:0000256" key="6">
    <source>
        <dbReference type="ARBA" id="ARBA00012744"/>
    </source>
</evidence>
<evidence type="ECO:0000256" key="7">
    <source>
        <dbReference type="ARBA" id="ARBA00022448"/>
    </source>
</evidence>
<dbReference type="GO" id="GO:0030245">
    <property type="term" value="P:cellulose catabolic process"/>
    <property type="evidence" value="ECO:0007669"/>
    <property type="project" value="UniProtKB-KW"/>
</dbReference>
<evidence type="ECO:0000256" key="1">
    <source>
        <dbReference type="ARBA" id="ARBA00000448"/>
    </source>
</evidence>
<dbReference type="SUPFAM" id="SSF51445">
    <property type="entry name" value="(Trans)glycosidases"/>
    <property type="match status" value="1"/>
</dbReference>
<dbReference type="PANTHER" id="PTHR48022">
    <property type="entry name" value="PLASTIDIC GLUCOSE TRANSPORTER 4"/>
    <property type="match status" value="1"/>
</dbReference>
<keyword evidence="15" id="KW-0326">Glycosidase</keyword>
<dbReference type="STRING" id="5078.A0A135LNB5"/>
<dbReference type="InterPro" id="IPR003663">
    <property type="entry name" value="Sugar/inositol_transpt"/>
</dbReference>
<dbReference type="FunFam" id="2.60.40.10:FF:000495">
    <property type="entry name" value="Periplasmic beta-glucosidase"/>
    <property type="match status" value="1"/>
</dbReference>
<comment type="similarity">
    <text evidence="4">Belongs to the glycosyl hydrolase 3 family.</text>
</comment>
<comment type="caution">
    <text evidence="19">The sequence shown here is derived from an EMBL/GenBank/DDBJ whole genome shotgun (WGS) entry which is preliminary data.</text>
</comment>
<keyword evidence="16" id="KW-0624">Polysaccharide degradation</keyword>
<feature type="transmembrane region" description="Helical" evidence="17">
    <location>
        <begin position="138"/>
        <end position="155"/>
    </location>
</feature>
<evidence type="ECO:0000256" key="9">
    <source>
        <dbReference type="ARBA" id="ARBA00022801"/>
    </source>
</evidence>
<evidence type="ECO:0000256" key="2">
    <source>
        <dbReference type="ARBA" id="ARBA00004141"/>
    </source>
</evidence>
<evidence type="ECO:0000256" key="11">
    <source>
        <dbReference type="ARBA" id="ARBA00023001"/>
    </source>
</evidence>
<organism evidence="19 20">
    <name type="scientific">Penicillium patulum</name>
    <name type="common">Penicillium griseofulvum</name>
    <dbReference type="NCBI Taxonomy" id="5078"/>
    <lineage>
        <taxon>Eukaryota</taxon>
        <taxon>Fungi</taxon>
        <taxon>Dikarya</taxon>
        <taxon>Ascomycota</taxon>
        <taxon>Pezizomycotina</taxon>
        <taxon>Eurotiomycetes</taxon>
        <taxon>Eurotiomycetidae</taxon>
        <taxon>Eurotiales</taxon>
        <taxon>Aspergillaceae</taxon>
        <taxon>Penicillium</taxon>
    </lineage>
</organism>
<keyword evidence="14" id="KW-0119">Carbohydrate metabolism</keyword>
<reference evidence="19 20" key="1">
    <citation type="journal article" date="2016" name="BMC Genomics">
        <title>Genome sequencing and secondary metabolism of the postharvest pathogen Penicillium griseofulvum.</title>
        <authorList>
            <person name="Banani H."/>
            <person name="Marcet-Houben M."/>
            <person name="Ballester A.R."/>
            <person name="Abbruscato P."/>
            <person name="Gonzalez-Candelas L."/>
            <person name="Gabaldon T."/>
            <person name="Spadaro D."/>
        </authorList>
    </citation>
    <scope>NUCLEOTIDE SEQUENCE [LARGE SCALE GENOMIC DNA]</scope>
    <source>
        <strain evidence="19 20">PG3</strain>
    </source>
</reference>
<evidence type="ECO:0000313" key="20">
    <source>
        <dbReference type="Proteomes" id="UP000070168"/>
    </source>
</evidence>
<evidence type="ECO:0000256" key="13">
    <source>
        <dbReference type="ARBA" id="ARBA00023180"/>
    </source>
</evidence>
<dbReference type="GO" id="GO:0005351">
    <property type="term" value="F:carbohydrate:proton symporter activity"/>
    <property type="evidence" value="ECO:0007669"/>
    <property type="project" value="TreeGrafter"/>
</dbReference>
<protein>
    <recommendedName>
        <fullName evidence="6">beta-glucosidase</fullName>
        <ecNumber evidence="6">3.2.1.21</ecNumber>
    </recommendedName>
</protein>
<dbReference type="SUPFAM" id="SSF52279">
    <property type="entry name" value="Beta-D-glucan exohydrolase, C-terminal domain"/>
    <property type="match status" value="1"/>
</dbReference>
<dbReference type="InterPro" id="IPR036881">
    <property type="entry name" value="Glyco_hydro_3_C_sf"/>
</dbReference>
<gene>
    <name evidence="19" type="ORF">PGRI_069470</name>
</gene>
<dbReference type="GO" id="GO:0016020">
    <property type="term" value="C:membrane"/>
    <property type="evidence" value="ECO:0007669"/>
    <property type="project" value="UniProtKB-SubCell"/>
</dbReference>
<evidence type="ECO:0000259" key="18">
    <source>
        <dbReference type="SMART" id="SM01217"/>
    </source>
</evidence>
<feature type="transmembrane region" description="Helical" evidence="17">
    <location>
        <begin position="167"/>
        <end position="186"/>
    </location>
</feature>
<dbReference type="InterPro" id="IPR036962">
    <property type="entry name" value="Glyco_hydro_3_N_sf"/>
</dbReference>
<proteinExistence type="inferred from homology"/>
<keyword evidence="8 17" id="KW-0812">Transmembrane</keyword>
<accession>A0A135LNB5</accession>
<dbReference type="InterPro" id="IPR005828">
    <property type="entry name" value="MFS_sugar_transport-like"/>
</dbReference>
<dbReference type="Pfam" id="PF00933">
    <property type="entry name" value="Glyco_hydro_3"/>
    <property type="match status" value="1"/>
</dbReference>
<dbReference type="EMBL" id="LHQR01000047">
    <property type="protein sequence ID" value="KXG50456.1"/>
    <property type="molecule type" value="Genomic_DNA"/>
</dbReference>
<feature type="domain" description="Fibronectin type III-like" evidence="18">
    <location>
        <begin position="597"/>
        <end position="666"/>
    </location>
</feature>
<keyword evidence="10 17" id="KW-1133">Transmembrane helix</keyword>
<evidence type="ECO:0000256" key="14">
    <source>
        <dbReference type="ARBA" id="ARBA00023277"/>
    </source>
</evidence>
<dbReference type="Gene3D" id="2.60.40.10">
    <property type="entry name" value="Immunoglobulins"/>
    <property type="match status" value="1"/>
</dbReference>
<dbReference type="InterPro" id="IPR013783">
    <property type="entry name" value="Ig-like_fold"/>
</dbReference>
<dbReference type="GO" id="GO:0008422">
    <property type="term" value="F:beta-glucosidase activity"/>
    <property type="evidence" value="ECO:0007669"/>
    <property type="project" value="UniProtKB-EC"/>
</dbReference>
<dbReference type="Pfam" id="PF00083">
    <property type="entry name" value="Sugar_tr"/>
    <property type="match status" value="2"/>
</dbReference>
<keyword evidence="20" id="KW-1185">Reference proteome</keyword>
<dbReference type="SMART" id="SM01217">
    <property type="entry name" value="Fn3_like"/>
    <property type="match status" value="1"/>
</dbReference>
<evidence type="ECO:0000313" key="19">
    <source>
        <dbReference type="EMBL" id="KXG50456.1"/>
    </source>
</evidence>
<evidence type="ECO:0000256" key="4">
    <source>
        <dbReference type="ARBA" id="ARBA00005336"/>
    </source>
</evidence>
<comment type="catalytic activity">
    <reaction evidence="1">
        <text>Hydrolysis of terminal, non-reducing beta-D-glucosyl residues with release of beta-D-glucose.</text>
        <dbReference type="EC" id="3.2.1.21"/>
    </reaction>
</comment>
<dbReference type="InterPro" id="IPR050360">
    <property type="entry name" value="MFS_Sugar_Transporters"/>
</dbReference>
<evidence type="ECO:0000256" key="10">
    <source>
        <dbReference type="ARBA" id="ARBA00022989"/>
    </source>
</evidence>
<evidence type="ECO:0000256" key="16">
    <source>
        <dbReference type="ARBA" id="ARBA00023326"/>
    </source>
</evidence>
<dbReference type="AlphaFoldDB" id="A0A135LNB5"/>
<feature type="transmembrane region" description="Helical" evidence="17">
    <location>
        <begin position="64"/>
        <end position="87"/>
    </location>
</feature>
<dbReference type="SUPFAM" id="SSF103473">
    <property type="entry name" value="MFS general substrate transporter"/>
    <property type="match status" value="1"/>
</dbReference>
<dbReference type="RefSeq" id="XP_040648992.1">
    <property type="nucleotide sequence ID" value="XM_040794661.1"/>
</dbReference>